<protein>
    <submittedName>
        <fullName evidence="2">Uncharacterized protein</fullName>
    </submittedName>
</protein>
<evidence type="ECO:0000313" key="2">
    <source>
        <dbReference type="EMBL" id="KAL3837311.1"/>
    </source>
</evidence>
<sequence>MATGTPHPIGDHHDASPFPHGSGTNEIRLNLCFEVEIQGNKLYAYHRRGVQLIDFNQNDTAPNEIEVLAALETYWINIEQVAELQHAGLKNMMLYPVDEDKPLIKCNTITIKEKIAHIFAAQPFERELGPRMADVHCYGLTKQIGKIEIVWKILKRFEVTPKGQKEGILYDYSNVVTGVRILRIKQEDSKRIPALFYVMGFRLRSWYYECEKYRVCSRCKKVGHGPWAYTEKEQPREQQNRSTYADVAARRIQDLEE</sequence>
<keyword evidence="3" id="KW-1185">Reference proteome</keyword>
<evidence type="ECO:0000313" key="3">
    <source>
        <dbReference type="Proteomes" id="UP001634394"/>
    </source>
</evidence>
<dbReference type="EMBL" id="JBJQND010000018">
    <property type="protein sequence ID" value="KAL3837311.1"/>
    <property type="molecule type" value="Genomic_DNA"/>
</dbReference>
<feature type="region of interest" description="Disordered" evidence="1">
    <location>
        <begin position="1"/>
        <end position="20"/>
    </location>
</feature>
<reference evidence="2 3" key="1">
    <citation type="submission" date="2024-11" db="EMBL/GenBank/DDBJ databases">
        <title>Chromosome-level genome assembly of the freshwater bivalve Anodonta woodiana.</title>
        <authorList>
            <person name="Chen X."/>
        </authorList>
    </citation>
    <scope>NUCLEOTIDE SEQUENCE [LARGE SCALE GENOMIC DNA]</scope>
    <source>
        <strain evidence="2">MN2024</strain>
        <tissue evidence="2">Gills</tissue>
    </source>
</reference>
<evidence type="ECO:0000256" key="1">
    <source>
        <dbReference type="SAM" id="MobiDB-lite"/>
    </source>
</evidence>
<name>A0ABD3TL60_SINWO</name>
<comment type="caution">
    <text evidence="2">The sequence shown here is derived from an EMBL/GenBank/DDBJ whole genome shotgun (WGS) entry which is preliminary data.</text>
</comment>
<accession>A0ABD3TL60</accession>
<organism evidence="2 3">
    <name type="scientific">Sinanodonta woodiana</name>
    <name type="common">Chinese pond mussel</name>
    <name type="synonym">Anodonta woodiana</name>
    <dbReference type="NCBI Taxonomy" id="1069815"/>
    <lineage>
        <taxon>Eukaryota</taxon>
        <taxon>Metazoa</taxon>
        <taxon>Spiralia</taxon>
        <taxon>Lophotrochozoa</taxon>
        <taxon>Mollusca</taxon>
        <taxon>Bivalvia</taxon>
        <taxon>Autobranchia</taxon>
        <taxon>Heteroconchia</taxon>
        <taxon>Palaeoheterodonta</taxon>
        <taxon>Unionida</taxon>
        <taxon>Unionoidea</taxon>
        <taxon>Unionidae</taxon>
        <taxon>Unioninae</taxon>
        <taxon>Sinanodonta</taxon>
    </lineage>
</organism>
<gene>
    <name evidence="2" type="ORF">ACJMK2_022677</name>
</gene>
<dbReference type="Proteomes" id="UP001634394">
    <property type="component" value="Unassembled WGS sequence"/>
</dbReference>
<proteinExistence type="predicted"/>
<dbReference type="AlphaFoldDB" id="A0ABD3TL60"/>